<dbReference type="InterPro" id="IPR029071">
    <property type="entry name" value="Ubiquitin-like_domsf"/>
</dbReference>
<dbReference type="InterPro" id="IPR000626">
    <property type="entry name" value="Ubiquitin-like_dom"/>
</dbReference>
<evidence type="ECO:0000313" key="3">
    <source>
        <dbReference type="Proteomes" id="UP000054350"/>
    </source>
</evidence>
<dbReference type="AlphaFoldDB" id="A0A0L0S5L0"/>
<dbReference type="SUPFAM" id="SSF63491">
    <property type="entry name" value="BAG domain"/>
    <property type="match status" value="1"/>
</dbReference>
<protein>
    <recommendedName>
        <fullName evidence="1">Ubiquitin-like domain-containing protein</fullName>
    </recommendedName>
</protein>
<dbReference type="OMA" id="MVRIAKI"/>
<reference evidence="3" key="2">
    <citation type="submission" date="2009-11" db="EMBL/GenBank/DDBJ databases">
        <title>The Genome Sequence of Allomyces macrogynus strain ATCC 38327.</title>
        <authorList>
            <consortium name="The Broad Institute Genome Sequencing Platform"/>
            <person name="Russ C."/>
            <person name="Cuomo C."/>
            <person name="Shea T."/>
            <person name="Young S.K."/>
            <person name="Zeng Q."/>
            <person name="Koehrsen M."/>
            <person name="Haas B."/>
            <person name="Borodovsky M."/>
            <person name="Guigo R."/>
            <person name="Alvarado L."/>
            <person name="Berlin A."/>
            <person name="Borenstein D."/>
            <person name="Chen Z."/>
            <person name="Engels R."/>
            <person name="Freedman E."/>
            <person name="Gellesch M."/>
            <person name="Goldberg J."/>
            <person name="Griggs A."/>
            <person name="Gujja S."/>
            <person name="Heiman D."/>
            <person name="Hepburn T."/>
            <person name="Howarth C."/>
            <person name="Jen D."/>
            <person name="Larson L."/>
            <person name="Lewis B."/>
            <person name="Mehta T."/>
            <person name="Park D."/>
            <person name="Pearson M."/>
            <person name="Roberts A."/>
            <person name="Saif S."/>
            <person name="Shenoy N."/>
            <person name="Sisk P."/>
            <person name="Stolte C."/>
            <person name="Sykes S."/>
            <person name="Walk T."/>
            <person name="White J."/>
            <person name="Yandava C."/>
            <person name="Burger G."/>
            <person name="Gray M.W."/>
            <person name="Holland P.W.H."/>
            <person name="King N."/>
            <person name="Lang F.B.F."/>
            <person name="Roger A.J."/>
            <person name="Ruiz-Trillo I."/>
            <person name="Lander E."/>
            <person name="Nusbaum C."/>
        </authorList>
    </citation>
    <scope>NUCLEOTIDE SEQUENCE [LARGE SCALE GENOMIC DNA]</scope>
    <source>
        <strain evidence="3">ATCC 38327</strain>
    </source>
</reference>
<dbReference type="InterPro" id="IPR036533">
    <property type="entry name" value="BAG_dom_sf"/>
</dbReference>
<feature type="domain" description="Ubiquitin-like" evidence="1">
    <location>
        <begin position="1"/>
        <end position="79"/>
    </location>
</feature>
<keyword evidence="3" id="KW-1185">Reference proteome</keyword>
<dbReference type="PROSITE" id="PS50053">
    <property type="entry name" value="UBIQUITIN_2"/>
    <property type="match status" value="1"/>
</dbReference>
<gene>
    <name evidence="2" type="ORF">AMAG_04671</name>
</gene>
<reference evidence="2 3" key="1">
    <citation type="submission" date="2009-11" db="EMBL/GenBank/DDBJ databases">
        <title>Annotation of Allomyces macrogynus ATCC 38327.</title>
        <authorList>
            <consortium name="The Broad Institute Genome Sequencing Platform"/>
            <person name="Russ C."/>
            <person name="Cuomo C."/>
            <person name="Burger G."/>
            <person name="Gray M.W."/>
            <person name="Holland P.W.H."/>
            <person name="King N."/>
            <person name="Lang F.B.F."/>
            <person name="Roger A.J."/>
            <person name="Ruiz-Trillo I."/>
            <person name="Young S.K."/>
            <person name="Zeng Q."/>
            <person name="Gargeya S."/>
            <person name="Fitzgerald M."/>
            <person name="Haas B."/>
            <person name="Abouelleil A."/>
            <person name="Alvarado L."/>
            <person name="Arachchi H.M."/>
            <person name="Berlin A."/>
            <person name="Chapman S.B."/>
            <person name="Gearin G."/>
            <person name="Goldberg J."/>
            <person name="Griggs A."/>
            <person name="Gujja S."/>
            <person name="Hansen M."/>
            <person name="Heiman D."/>
            <person name="Howarth C."/>
            <person name="Larimer J."/>
            <person name="Lui A."/>
            <person name="MacDonald P.J.P."/>
            <person name="McCowen C."/>
            <person name="Montmayeur A."/>
            <person name="Murphy C."/>
            <person name="Neiman D."/>
            <person name="Pearson M."/>
            <person name="Priest M."/>
            <person name="Roberts A."/>
            <person name="Saif S."/>
            <person name="Shea T."/>
            <person name="Sisk P."/>
            <person name="Stolte C."/>
            <person name="Sykes S."/>
            <person name="Wortman J."/>
            <person name="Nusbaum C."/>
            <person name="Birren B."/>
        </authorList>
    </citation>
    <scope>NUCLEOTIDE SEQUENCE [LARGE SCALE GENOMIC DNA]</scope>
    <source>
        <strain evidence="2 3">ATCC 38327</strain>
    </source>
</reference>
<dbReference type="Gene3D" id="1.20.58.120">
    <property type="entry name" value="BAG domain"/>
    <property type="match status" value="1"/>
</dbReference>
<evidence type="ECO:0000313" key="2">
    <source>
        <dbReference type="EMBL" id="KNE57823.1"/>
    </source>
</evidence>
<evidence type="ECO:0000259" key="1">
    <source>
        <dbReference type="PROSITE" id="PS50053"/>
    </source>
</evidence>
<accession>A0A0L0S5L0</accession>
<dbReference type="OrthoDB" id="417450at2759"/>
<name>A0A0L0S5L0_ALLM3</name>
<dbReference type="Pfam" id="PF02179">
    <property type="entry name" value="BAG"/>
    <property type="match status" value="1"/>
</dbReference>
<dbReference type="Proteomes" id="UP000054350">
    <property type="component" value="Unassembled WGS sequence"/>
</dbReference>
<dbReference type="InterPro" id="IPR003103">
    <property type="entry name" value="BAG_domain"/>
</dbReference>
<dbReference type="Gene3D" id="3.10.20.90">
    <property type="entry name" value="Phosphatidylinositol 3-kinase Catalytic Subunit, Chain A, domain 1"/>
    <property type="match status" value="1"/>
</dbReference>
<proteinExistence type="predicted"/>
<dbReference type="eggNOG" id="ENOG502S9TU">
    <property type="taxonomic scope" value="Eukaryota"/>
</dbReference>
<dbReference type="STRING" id="578462.A0A0L0S5L0"/>
<sequence>MPISLHYGKHRYPVVFDRPLSMVPLAELVKAAADATHLPMAMIRLVYAGGIMKDMTATLAQYGIHTDAKILVLGNKQPASATESASSSAAPSAPAIPSRSSSAAASSASLSATVASDPREQAVVDTVSNLVATTLQPLNPRLDQFANATSSRTPTMPRNDLAKLKAELCERLMQALLKVDSVTVPPGFDVARSKRREAVNTLQKLMDDVEARYRAVVADEDGTVEQRPRSPRPY</sequence>
<organism evidence="2 3">
    <name type="scientific">Allomyces macrogynus (strain ATCC 38327)</name>
    <name type="common">Allomyces javanicus var. macrogynus</name>
    <dbReference type="NCBI Taxonomy" id="578462"/>
    <lineage>
        <taxon>Eukaryota</taxon>
        <taxon>Fungi</taxon>
        <taxon>Fungi incertae sedis</taxon>
        <taxon>Blastocladiomycota</taxon>
        <taxon>Blastocladiomycetes</taxon>
        <taxon>Blastocladiales</taxon>
        <taxon>Blastocladiaceae</taxon>
        <taxon>Allomyces</taxon>
    </lineage>
</organism>
<dbReference type="EMBL" id="GG745332">
    <property type="protein sequence ID" value="KNE57823.1"/>
    <property type="molecule type" value="Genomic_DNA"/>
</dbReference>
<dbReference type="VEuPathDB" id="FungiDB:AMAG_04671"/>
<dbReference type="GO" id="GO:0051087">
    <property type="term" value="F:protein-folding chaperone binding"/>
    <property type="evidence" value="ECO:0007669"/>
    <property type="project" value="InterPro"/>
</dbReference>
<dbReference type="SUPFAM" id="SSF54236">
    <property type="entry name" value="Ubiquitin-like"/>
    <property type="match status" value="1"/>
</dbReference>